<dbReference type="STRING" id="48269.A0A183N3H5"/>
<reference evidence="1 2" key="1">
    <citation type="submission" date="2018-11" db="EMBL/GenBank/DDBJ databases">
        <authorList>
            <consortium name="Pathogen Informatics"/>
        </authorList>
    </citation>
    <scope>NUCLEOTIDE SEQUENCE [LARGE SCALE GENOMIC DNA]</scope>
    <source>
        <strain evidence="1 2">Zambia</strain>
    </source>
</reference>
<evidence type="ECO:0000313" key="1">
    <source>
        <dbReference type="EMBL" id="VDP44858.1"/>
    </source>
</evidence>
<dbReference type="PANTHER" id="PTHR47027:SF25">
    <property type="entry name" value="REVERSE TRANSCRIPTASE DOMAIN-CONTAINING PROTEIN"/>
    <property type="match status" value="1"/>
</dbReference>
<organism evidence="1 2">
    <name type="scientific">Schistosoma margrebowiei</name>
    <dbReference type="NCBI Taxonomy" id="48269"/>
    <lineage>
        <taxon>Eukaryota</taxon>
        <taxon>Metazoa</taxon>
        <taxon>Spiralia</taxon>
        <taxon>Lophotrochozoa</taxon>
        <taxon>Platyhelminthes</taxon>
        <taxon>Trematoda</taxon>
        <taxon>Digenea</taxon>
        <taxon>Strigeidida</taxon>
        <taxon>Schistosomatoidea</taxon>
        <taxon>Schistosomatidae</taxon>
        <taxon>Schistosoma</taxon>
    </lineage>
</organism>
<evidence type="ECO:0000313" key="2">
    <source>
        <dbReference type="Proteomes" id="UP000277204"/>
    </source>
</evidence>
<dbReference type="InterPro" id="IPR045609">
    <property type="entry name" value="DUF6451"/>
</dbReference>
<name>A0A183N3H5_9TREM</name>
<proteinExistence type="predicted"/>
<dbReference type="Proteomes" id="UP000277204">
    <property type="component" value="Unassembled WGS sequence"/>
</dbReference>
<dbReference type="EMBL" id="UZAI01019372">
    <property type="protein sequence ID" value="VDP44858.1"/>
    <property type="molecule type" value="Genomic_DNA"/>
</dbReference>
<accession>A0A183N3H5</accession>
<protein>
    <submittedName>
        <fullName evidence="1">Uncharacterized protein</fullName>
    </submittedName>
</protein>
<dbReference type="AlphaFoldDB" id="A0A183N3H5"/>
<dbReference type="PANTHER" id="PTHR47027">
    <property type="entry name" value="REVERSE TRANSCRIPTASE DOMAIN-CONTAINING PROTEIN"/>
    <property type="match status" value="1"/>
</dbReference>
<keyword evidence="2" id="KW-1185">Reference proteome</keyword>
<sequence>MQEKTTSIAAASTAVGLNMQKRKSKILRYNTRCTNPITVDEEDLEDVKTVTYRGSIIDEHGRSDADVKARIDKARAAYLQLRNIWNSKQLSTNTKLSTQNTSDPLTRRYQQQPTIGENKADCSGVRNEEDVLKVEWIHIEESTQLRLKTSPLMES</sequence>
<gene>
    <name evidence="1" type="ORF">SMRZ_LOCUS22850</name>
</gene>
<dbReference type="Pfam" id="PF20049">
    <property type="entry name" value="DUF6451"/>
    <property type="match status" value="1"/>
</dbReference>